<accession>A0AB33ACC9</accession>
<dbReference type="Proteomes" id="UP000013961">
    <property type="component" value="Chromosome"/>
</dbReference>
<dbReference type="KEGG" id="mabb:MASS_2863"/>
<keyword evidence="3" id="KW-0378">Hydrolase</keyword>
<gene>
    <name evidence="6" type="ORF">MASS_2863</name>
</gene>
<dbReference type="GO" id="GO:0046098">
    <property type="term" value="P:guanine metabolic process"/>
    <property type="evidence" value="ECO:0007669"/>
    <property type="project" value="TreeGrafter"/>
</dbReference>
<dbReference type="SUPFAM" id="SSF51556">
    <property type="entry name" value="Metallo-dependent hydrolases"/>
    <property type="match status" value="1"/>
</dbReference>
<reference evidence="6 7" key="1">
    <citation type="journal article" date="2013" name="Genome Announc.">
        <title>Complete Genome Sequence of Mycobacterium massiliense Clinical Strain Asan 50594, Belonging to the Type II Genotype.</title>
        <authorList>
            <person name="Kim B.J."/>
            <person name="Kim B.R."/>
            <person name="Hong S.H."/>
            <person name="Seok S.H."/>
            <person name="Kook Y.H."/>
            <person name="Kim B.J."/>
        </authorList>
    </citation>
    <scope>NUCLEOTIDE SEQUENCE [LARGE SCALE GENOMIC DNA]</scope>
    <source>
        <strain evidence="6 7">50594</strain>
    </source>
</reference>
<evidence type="ECO:0000256" key="4">
    <source>
        <dbReference type="ARBA" id="ARBA00022833"/>
    </source>
</evidence>
<evidence type="ECO:0000313" key="6">
    <source>
        <dbReference type="EMBL" id="AGM29465.1"/>
    </source>
</evidence>
<dbReference type="PANTHER" id="PTHR11271">
    <property type="entry name" value="GUANINE DEAMINASE"/>
    <property type="match status" value="1"/>
</dbReference>
<organism evidence="6 7">
    <name type="scientific">Mycobacteroides abscessus subsp. bolletii 50594</name>
    <dbReference type="NCBI Taxonomy" id="1303024"/>
    <lineage>
        <taxon>Bacteria</taxon>
        <taxon>Bacillati</taxon>
        <taxon>Actinomycetota</taxon>
        <taxon>Actinomycetes</taxon>
        <taxon>Mycobacteriales</taxon>
        <taxon>Mycobacteriaceae</taxon>
        <taxon>Mycobacteroides</taxon>
        <taxon>Mycobacteroides abscessus</taxon>
    </lineage>
</organism>
<evidence type="ECO:0000313" key="7">
    <source>
        <dbReference type="Proteomes" id="UP000013961"/>
    </source>
</evidence>
<sequence>MDSSRGLFVTHRAAPVRCTVHYGAMEPIAATVHRGHIFHITGAPPLADAAAHLQSIRDGALAVGTDGVIAYCGPYSTLPQEFTSWTEHHHGGFLLPGFVDTHMHFPQVYCTDSYGGGQLLEWLERCIFPAEARLADTALAQRAAIAFCRRRIAAGTTAAMVMGSAFPQAQEALFTATRAAGLRIVSGRGVQTVGPRSAEPLLTTTERAIELCANEIQSWHGDELTDVALVPRFSLSVTAETLAALGELYEDVRADGVYFHSHLNENARPGTGEVDATLAAYGVGSYLDTYDGHFLPGSRKGGATLLGRRSILAHAVHCQDAELARMAETGSSIAHCPTSQLFLGSGTMPWRRTVASGVNIALGTDVGGGDEWLLTRVLNDCFKVHMSEPGPAAASLHPAELLFTATLAGARALDREDTFGNLDAGKEADFLAVVPDRWEPLANNLFHGIRSDDERLADEQTLFRLLMGLREPAISAVLVRGRDITGYLHSDH</sequence>
<evidence type="ECO:0000256" key="1">
    <source>
        <dbReference type="ARBA" id="ARBA00001947"/>
    </source>
</evidence>
<dbReference type="InterPro" id="IPR006680">
    <property type="entry name" value="Amidohydro-rel"/>
</dbReference>
<protein>
    <submittedName>
        <fullName evidence="6">Guanine deaminase</fullName>
    </submittedName>
</protein>
<name>A0AB33ACC9_9MYCO</name>
<dbReference type="Gene3D" id="3.20.20.140">
    <property type="entry name" value="Metal-dependent hydrolases"/>
    <property type="match status" value="1"/>
</dbReference>
<dbReference type="InterPro" id="IPR011059">
    <property type="entry name" value="Metal-dep_hydrolase_composite"/>
</dbReference>
<dbReference type="GO" id="GO:0005829">
    <property type="term" value="C:cytosol"/>
    <property type="evidence" value="ECO:0007669"/>
    <property type="project" value="TreeGrafter"/>
</dbReference>
<dbReference type="EMBL" id="CP004374">
    <property type="protein sequence ID" value="AGM29465.1"/>
    <property type="molecule type" value="Genomic_DNA"/>
</dbReference>
<dbReference type="GO" id="GO:0008892">
    <property type="term" value="F:guanine deaminase activity"/>
    <property type="evidence" value="ECO:0007669"/>
    <property type="project" value="TreeGrafter"/>
</dbReference>
<dbReference type="PANTHER" id="PTHR11271:SF6">
    <property type="entry name" value="GUANINE DEAMINASE"/>
    <property type="match status" value="1"/>
</dbReference>
<dbReference type="AlphaFoldDB" id="A0AB33ACC9"/>
<comment type="cofactor">
    <cofactor evidence="1">
        <name>Zn(2+)</name>
        <dbReference type="ChEBI" id="CHEBI:29105"/>
    </cofactor>
</comment>
<dbReference type="InterPro" id="IPR032466">
    <property type="entry name" value="Metal_Hydrolase"/>
</dbReference>
<feature type="domain" description="Amidohydrolase-related" evidence="5">
    <location>
        <begin position="93"/>
        <end position="433"/>
    </location>
</feature>
<dbReference type="SUPFAM" id="SSF51338">
    <property type="entry name" value="Composite domain of metallo-dependent hydrolases"/>
    <property type="match status" value="1"/>
</dbReference>
<evidence type="ECO:0000256" key="3">
    <source>
        <dbReference type="ARBA" id="ARBA00022801"/>
    </source>
</evidence>
<evidence type="ECO:0000259" key="5">
    <source>
        <dbReference type="Pfam" id="PF01979"/>
    </source>
</evidence>
<dbReference type="Pfam" id="PF01979">
    <property type="entry name" value="Amidohydro_1"/>
    <property type="match status" value="1"/>
</dbReference>
<dbReference type="InterPro" id="IPR051607">
    <property type="entry name" value="Metallo-dep_hydrolases"/>
</dbReference>
<dbReference type="GO" id="GO:0008270">
    <property type="term" value="F:zinc ion binding"/>
    <property type="evidence" value="ECO:0007669"/>
    <property type="project" value="TreeGrafter"/>
</dbReference>
<evidence type="ECO:0000256" key="2">
    <source>
        <dbReference type="ARBA" id="ARBA00022723"/>
    </source>
</evidence>
<keyword evidence="4" id="KW-0862">Zinc</keyword>
<keyword evidence="2" id="KW-0479">Metal-binding</keyword>
<proteinExistence type="predicted"/>
<dbReference type="Gene3D" id="2.30.40.10">
    <property type="entry name" value="Urease, subunit C, domain 1"/>
    <property type="match status" value="1"/>
</dbReference>